<feature type="domain" description="M23ase beta-sheet core" evidence="2">
    <location>
        <begin position="144"/>
        <end position="203"/>
    </location>
</feature>
<evidence type="ECO:0000259" key="2">
    <source>
        <dbReference type="Pfam" id="PF01551"/>
    </source>
</evidence>
<reference evidence="3 4" key="1">
    <citation type="submission" date="2015-09" db="EMBL/GenBank/DDBJ databases">
        <title>Draft genome sequence of Thermus scotoductus strain K1 isolated from a geothermal spring in Nagorno-Karabakh, Armenia.</title>
        <authorList>
            <person name="Saghatelyan A."/>
            <person name="Poghosyan L."/>
            <person name="Panosyan H."/>
            <person name="Birkeland N.-K."/>
        </authorList>
    </citation>
    <scope>NUCLEOTIDE SEQUENCE [LARGE SCALE GENOMIC DNA]</scope>
    <source>
        <strain evidence="3 4">K1</strain>
    </source>
</reference>
<dbReference type="InterPro" id="IPR011055">
    <property type="entry name" value="Dup_hybrid_motif"/>
</dbReference>
<dbReference type="Proteomes" id="UP000053099">
    <property type="component" value="Unassembled WGS sequence"/>
</dbReference>
<evidence type="ECO:0000256" key="1">
    <source>
        <dbReference type="SAM" id="Phobius"/>
    </source>
</evidence>
<feature type="transmembrane region" description="Helical" evidence="1">
    <location>
        <begin position="6"/>
        <end position="26"/>
    </location>
</feature>
<gene>
    <name evidence="3" type="ORF">AN926_00915</name>
</gene>
<keyword evidence="1" id="KW-0812">Transmembrane</keyword>
<accession>A0A0N0IRL8</accession>
<dbReference type="PANTHER" id="PTHR21666:SF270">
    <property type="entry name" value="MUREIN HYDROLASE ACTIVATOR ENVC"/>
    <property type="match status" value="1"/>
</dbReference>
<keyword evidence="1" id="KW-1133">Transmembrane helix</keyword>
<dbReference type="InterPro" id="IPR050570">
    <property type="entry name" value="Cell_wall_metabolism_enzyme"/>
</dbReference>
<evidence type="ECO:0000313" key="3">
    <source>
        <dbReference type="EMBL" id="KPD32795.1"/>
    </source>
</evidence>
<dbReference type="AlphaFoldDB" id="A0A0N0IRL8"/>
<organism evidence="3 4">
    <name type="scientific">Thermus scotoductus</name>
    <dbReference type="NCBI Taxonomy" id="37636"/>
    <lineage>
        <taxon>Bacteria</taxon>
        <taxon>Thermotogati</taxon>
        <taxon>Deinococcota</taxon>
        <taxon>Deinococci</taxon>
        <taxon>Thermales</taxon>
        <taxon>Thermaceae</taxon>
        <taxon>Thermus</taxon>
    </lineage>
</organism>
<sequence length="231" mass="25335">MVWKPGHYLLLALALYSLVVTLGFSLRGRQLASLRQEVGILSQKAALAPEGYVLPLPGACLPTRPENLPGAPRPYRKGISAGFVFIQGDACVPVVRGMGVVAAFGGEVVRVEGDYKEPSAEEYQRLLEAVRNGASPEQMDLLRGLEVWIRHPDGRTSVYAHLEGPYPGLKVGQRVYRGDPVGYVGSTGLMGGAPRLLFEIWEGEPDRGRFLFQGLSREELLEEAKAFFRLE</sequence>
<evidence type="ECO:0000313" key="4">
    <source>
        <dbReference type="Proteomes" id="UP000053099"/>
    </source>
</evidence>
<proteinExistence type="predicted"/>
<dbReference type="PANTHER" id="PTHR21666">
    <property type="entry name" value="PEPTIDASE-RELATED"/>
    <property type="match status" value="1"/>
</dbReference>
<dbReference type="PATRIC" id="fig|37636.3.peg.1344"/>
<keyword evidence="1" id="KW-0472">Membrane</keyword>
<name>A0A0N0IRL8_THESC</name>
<protein>
    <submittedName>
        <fullName evidence="3">Peptidase M23</fullName>
    </submittedName>
</protein>
<dbReference type="InterPro" id="IPR016047">
    <property type="entry name" value="M23ase_b-sheet_dom"/>
</dbReference>
<comment type="caution">
    <text evidence="3">The sequence shown here is derived from an EMBL/GenBank/DDBJ whole genome shotgun (WGS) entry which is preliminary data.</text>
</comment>
<dbReference type="SUPFAM" id="SSF51261">
    <property type="entry name" value="Duplicated hybrid motif"/>
    <property type="match status" value="1"/>
</dbReference>
<dbReference type="Gene3D" id="2.70.70.10">
    <property type="entry name" value="Glucose Permease (Domain IIA)"/>
    <property type="match status" value="1"/>
</dbReference>
<dbReference type="CDD" id="cd12797">
    <property type="entry name" value="M23_peptidase"/>
    <property type="match status" value="1"/>
</dbReference>
<dbReference type="Pfam" id="PF01551">
    <property type="entry name" value="Peptidase_M23"/>
    <property type="match status" value="1"/>
</dbReference>
<dbReference type="GO" id="GO:0004222">
    <property type="term" value="F:metalloendopeptidase activity"/>
    <property type="evidence" value="ECO:0007669"/>
    <property type="project" value="TreeGrafter"/>
</dbReference>
<dbReference type="EMBL" id="LJJR01000004">
    <property type="protein sequence ID" value="KPD32795.1"/>
    <property type="molecule type" value="Genomic_DNA"/>
</dbReference>